<proteinExistence type="predicted"/>
<name>A0ABT3SYV2_9GAMM</name>
<evidence type="ECO:0000313" key="1">
    <source>
        <dbReference type="EMBL" id="MCX2975173.1"/>
    </source>
</evidence>
<accession>A0ABT3SYV2</accession>
<organism evidence="1 2">
    <name type="scientific">Candidatus Seongchinamella marina</name>
    <dbReference type="NCBI Taxonomy" id="2518990"/>
    <lineage>
        <taxon>Bacteria</taxon>
        <taxon>Pseudomonadati</taxon>
        <taxon>Pseudomonadota</taxon>
        <taxon>Gammaproteobacteria</taxon>
        <taxon>Cellvibrionales</taxon>
        <taxon>Halieaceae</taxon>
        <taxon>Seongchinamella</taxon>
    </lineage>
</organism>
<evidence type="ECO:0000313" key="2">
    <source>
        <dbReference type="Proteomes" id="UP001143307"/>
    </source>
</evidence>
<dbReference type="EMBL" id="SHNP01000006">
    <property type="protein sequence ID" value="MCX2975173.1"/>
    <property type="molecule type" value="Genomic_DNA"/>
</dbReference>
<dbReference type="Proteomes" id="UP001143307">
    <property type="component" value="Unassembled WGS sequence"/>
</dbReference>
<reference evidence="1" key="1">
    <citation type="submission" date="2019-02" db="EMBL/GenBank/DDBJ databases">
        <authorList>
            <person name="Li S.-H."/>
        </authorList>
    </citation>
    <scope>NUCLEOTIDE SEQUENCE</scope>
    <source>
        <strain evidence="1">IMCC8485</strain>
    </source>
</reference>
<sequence>MRAEHVVIGSSRAASLPPGVIGKHSYNASLPGIWMRELKLMLEYAHTVRPLKSVFIALDYYMFRTENVGKVREGLPPERLLTLAATMRDRFAQRRQRSKDQWVSLLSVDSLVQSTLSMFSNEVPQSEYLDDGTWLYYPQKSTNWLYSFVNKKRMREFLAESGELDLVEFVDLIDFLSANDIDTTFFLSPFHGSVINSVKAAQR</sequence>
<dbReference type="RefSeq" id="WP_279253830.1">
    <property type="nucleotide sequence ID" value="NZ_SHNP01000006.1"/>
</dbReference>
<gene>
    <name evidence="1" type="ORF">EYC87_16440</name>
</gene>
<protein>
    <submittedName>
        <fullName evidence="1">Uncharacterized protein</fullName>
    </submittedName>
</protein>
<keyword evidence="2" id="KW-1185">Reference proteome</keyword>
<comment type="caution">
    <text evidence="1">The sequence shown here is derived from an EMBL/GenBank/DDBJ whole genome shotgun (WGS) entry which is preliminary data.</text>
</comment>